<reference evidence="6 7" key="1">
    <citation type="submission" date="2023-08" db="EMBL/GenBank/DDBJ databases">
        <title>New molecular markers tilS and rpoB for phylogenetic and monitoring studies of the genus Thiothrix biodiversity.</title>
        <authorList>
            <person name="Ravin N.V."/>
            <person name="Smolyakov D."/>
            <person name="Markov N.D."/>
            <person name="Beletsky A.V."/>
            <person name="Mardanov A.V."/>
            <person name="Rudenko T.S."/>
            <person name="Grabovich M.Y."/>
        </authorList>
    </citation>
    <scope>NUCLEOTIDE SEQUENCE</scope>
    <source>
        <strain evidence="6">DNT52</strain>
        <strain evidence="5 7">H33</strain>
    </source>
</reference>
<dbReference type="EMBL" id="CP133217">
    <property type="protein sequence ID" value="WML86536.1"/>
    <property type="molecule type" value="Genomic_DNA"/>
</dbReference>
<evidence type="ECO:0000256" key="3">
    <source>
        <dbReference type="ARBA" id="ARBA00023163"/>
    </source>
</evidence>
<dbReference type="EMBL" id="JAVFKN010000011">
    <property type="protein sequence ID" value="MDQ5768782.1"/>
    <property type="molecule type" value="Genomic_DNA"/>
</dbReference>
<keyword evidence="3" id="KW-0804">Transcription</keyword>
<keyword evidence="1" id="KW-0805">Transcription regulation</keyword>
<accession>A0AA51MQR2</accession>
<dbReference type="PANTHER" id="PTHR43133">
    <property type="entry name" value="RNA POLYMERASE ECF-TYPE SIGMA FACTO"/>
    <property type="match status" value="1"/>
</dbReference>
<dbReference type="PANTHER" id="PTHR43133:SF62">
    <property type="entry name" value="RNA POLYMERASE SIGMA FACTOR SIGZ"/>
    <property type="match status" value="1"/>
</dbReference>
<dbReference type="GO" id="GO:0006352">
    <property type="term" value="P:DNA-templated transcription initiation"/>
    <property type="evidence" value="ECO:0007669"/>
    <property type="project" value="InterPro"/>
</dbReference>
<dbReference type="SUPFAM" id="SSF88946">
    <property type="entry name" value="Sigma2 domain of RNA polymerase sigma factors"/>
    <property type="match status" value="1"/>
</dbReference>
<evidence type="ECO:0000259" key="4">
    <source>
        <dbReference type="Pfam" id="PF04542"/>
    </source>
</evidence>
<dbReference type="InterPro" id="IPR039425">
    <property type="entry name" value="RNA_pol_sigma-70-like"/>
</dbReference>
<organism evidence="6">
    <name type="scientific">Thiothrix subterranea</name>
    <dbReference type="NCBI Taxonomy" id="2735563"/>
    <lineage>
        <taxon>Bacteria</taxon>
        <taxon>Pseudomonadati</taxon>
        <taxon>Pseudomonadota</taxon>
        <taxon>Gammaproteobacteria</taxon>
        <taxon>Thiotrichales</taxon>
        <taxon>Thiotrichaceae</taxon>
        <taxon>Thiothrix</taxon>
    </lineage>
</organism>
<evidence type="ECO:0000256" key="1">
    <source>
        <dbReference type="ARBA" id="ARBA00023015"/>
    </source>
</evidence>
<proteinExistence type="predicted"/>
<dbReference type="NCBIfam" id="TIGR02937">
    <property type="entry name" value="sigma70-ECF"/>
    <property type="match status" value="1"/>
</dbReference>
<evidence type="ECO:0000313" key="7">
    <source>
        <dbReference type="Proteomes" id="UP001223336"/>
    </source>
</evidence>
<feature type="domain" description="RNA polymerase sigma-70 region 2" evidence="4">
    <location>
        <begin position="51"/>
        <end position="116"/>
    </location>
</feature>
<evidence type="ECO:0000256" key="2">
    <source>
        <dbReference type="ARBA" id="ARBA00023082"/>
    </source>
</evidence>
<dbReference type="InterPro" id="IPR014284">
    <property type="entry name" value="RNA_pol_sigma-70_dom"/>
</dbReference>
<dbReference type="Pfam" id="PF04542">
    <property type="entry name" value="Sigma70_r2"/>
    <property type="match status" value="1"/>
</dbReference>
<dbReference type="InterPro" id="IPR013325">
    <property type="entry name" value="RNA_pol_sigma_r2"/>
</dbReference>
<dbReference type="GO" id="GO:0016987">
    <property type="term" value="F:sigma factor activity"/>
    <property type="evidence" value="ECO:0007669"/>
    <property type="project" value="UniProtKB-KW"/>
</dbReference>
<dbReference type="Proteomes" id="UP001223336">
    <property type="component" value="Unassembled WGS sequence"/>
</dbReference>
<evidence type="ECO:0000313" key="6">
    <source>
        <dbReference type="EMBL" id="WML86536.1"/>
    </source>
</evidence>
<protein>
    <submittedName>
        <fullName evidence="6">RNA polymerase sigma factor</fullName>
    </submittedName>
</protein>
<dbReference type="RefSeq" id="WP_308134750.1">
    <property type="nucleotide sequence ID" value="NZ_CP133197.1"/>
</dbReference>
<keyword evidence="7" id="KW-1185">Reference proteome</keyword>
<name>A0AA51MQR2_9GAMM</name>
<dbReference type="Gene3D" id="1.10.1740.10">
    <property type="match status" value="1"/>
</dbReference>
<dbReference type="InterPro" id="IPR007627">
    <property type="entry name" value="RNA_pol_sigma70_r2"/>
</dbReference>
<evidence type="ECO:0000313" key="5">
    <source>
        <dbReference type="EMBL" id="MDQ5768782.1"/>
    </source>
</evidence>
<dbReference type="Proteomes" id="UP001229862">
    <property type="component" value="Chromosome"/>
</dbReference>
<sequence length="255" mass="29913">MRAQHNTFISILCCKKVAVFRKTELSNMQQLPDNQLLLLSAQSNKLAFECFYARHQQRIYHTALHKCHDPQLAEQLVQDVFVKLYLRLIDSENPCKYQISYLYTMLETLHIDHIRGYHNKNTISIDDDMHNDLELINNNGNDYPDKCAEQADITTIIMTPLRKAEKLVKQAKVQSEKHFAQDRKEKVEKDVNNAIETFNQLYHYGYSLQEMATNLGLTLEQVKYREKKLLNIIKAGLSPHYPHFNTKRVNLLSYQ</sequence>
<keyword evidence="2" id="KW-0731">Sigma factor</keyword>
<gene>
    <name evidence="5" type="ORF">RCC75_09595</name>
    <name evidence="6" type="ORF">RCG00_19910</name>
</gene>
<dbReference type="AlphaFoldDB" id="A0AA51MQR2"/>